<keyword evidence="2" id="KW-1185">Reference proteome</keyword>
<dbReference type="EMBL" id="CP040396">
    <property type="protein sequence ID" value="QCT04270.1"/>
    <property type="molecule type" value="Genomic_DNA"/>
</dbReference>
<sequence length="49" mass="5317">MMAADTKHTAASFFSCRMFIVPAPPFACGLLQSDVYSLTSPSSFYPPNL</sequence>
<dbReference type="AlphaFoldDB" id="A0A4P8XQX8"/>
<evidence type="ECO:0000313" key="2">
    <source>
        <dbReference type="Proteomes" id="UP000300879"/>
    </source>
</evidence>
<name>A0A4P8XQX8_9BACL</name>
<dbReference type="KEGG" id="palo:E6C60_3560"/>
<proteinExistence type="predicted"/>
<dbReference type="Proteomes" id="UP000300879">
    <property type="component" value="Chromosome"/>
</dbReference>
<organism evidence="1 2">
    <name type="scientific">Paenibacillus algicola</name>
    <dbReference type="NCBI Taxonomy" id="2565926"/>
    <lineage>
        <taxon>Bacteria</taxon>
        <taxon>Bacillati</taxon>
        <taxon>Bacillota</taxon>
        <taxon>Bacilli</taxon>
        <taxon>Bacillales</taxon>
        <taxon>Paenibacillaceae</taxon>
        <taxon>Paenibacillus</taxon>
    </lineage>
</organism>
<accession>A0A4P8XQX8</accession>
<protein>
    <submittedName>
        <fullName evidence="1">Uncharacterized protein</fullName>
    </submittedName>
</protein>
<reference evidence="1 2" key="1">
    <citation type="submission" date="2019-05" db="EMBL/GenBank/DDBJ databases">
        <authorList>
            <person name="Chen C."/>
        </authorList>
    </citation>
    <scope>NUCLEOTIDE SEQUENCE [LARGE SCALE GENOMIC DNA]</scope>
    <source>
        <strain evidence="1 2">HB172198</strain>
    </source>
</reference>
<gene>
    <name evidence="1" type="ORF">E6C60_3560</name>
</gene>
<evidence type="ECO:0000313" key="1">
    <source>
        <dbReference type="EMBL" id="QCT04270.1"/>
    </source>
</evidence>